<dbReference type="PROSITE" id="PS50103">
    <property type="entry name" value="ZF_C3H1"/>
    <property type="match status" value="2"/>
</dbReference>
<dbReference type="PANTHER" id="PTHR45740">
    <property type="entry name" value="POLY [ADP-RIBOSE] POLYMERASE"/>
    <property type="match status" value="1"/>
</dbReference>
<dbReference type="Proteomes" id="UP000001554">
    <property type="component" value="Chromosome 17"/>
</dbReference>
<keyword evidence="6" id="KW-1185">Reference proteome</keyword>
<dbReference type="OrthoDB" id="6133115at2759"/>
<dbReference type="Gene3D" id="3.90.228.10">
    <property type="match status" value="1"/>
</dbReference>
<organism evidence="6 7">
    <name type="scientific">Branchiostoma floridae</name>
    <name type="common">Florida lancelet</name>
    <name type="synonym">Amphioxus</name>
    <dbReference type="NCBI Taxonomy" id="7739"/>
    <lineage>
        <taxon>Eukaryota</taxon>
        <taxon>Metazoa</taxon>
        <taxon>Chordata</taxon>
        <taxon>Cephalochordata</taxon>
        <taxon>Leptocardii</taxon>
        <taxon>Amphioxiformes</taxon>
        <taxon>Branchiostomatidae</taxon>
        <taxon>Branchiostoma</taxon>
    </lineage>
</organism>
<dbReference type="InterPro" id="IPR051712">
    <property type="entry name" value="ARTD-AVP"/>
</dbReference>
<keyword evidence="2" id="KW-0862">Zinc</keyword>
<comment type="similarity">
    <text evidence="1">Belongs to the ARTD/PARP family.</text>
</comment>
<dbReference type="Pfam" id="PF00644">
    <property type="entry name" value="PARP"/>
    <property type="match status" value="1"/>
</dbReference>
<sequence length="651" mass="72615">MSGRSASSRGGRGSARGNRGRGRGRGSRGGGQGSRAPGTSAEAGFEAQATPHFTTDQLVAVVKALSTSTPPLLAQETPEEQYEEEEEEGQKGRQQSDQDKPSAKEGRVIRELVSILFDKSEEITIVKLQQEAKKISKRQEYQDPGKLATFLQKHDFFQTRLNQDGVMLVKVRGDVSLCGKYTASACKGEGCPHFHLCRNYASGQGCSHGLSCKYSHNMKDDHNIVVLQENFLDGLSEAQILSAITGKSQEGSKAETTTDKTNPKKSRRPPSPHQRPPSLTSPEGEPPRPQHPPRMPAPLVGAHPGQNRPKRPPSQHQSRIPAPPADGTSQTTRLQELERLPRACYFYNGGPGGKSCKHGATCTSGLHVCRFYLTGTCNRKPCKLSHNIFDAQPKDLLQKCGFAGRPAHHIIGLYKESFEARRKDNQEPHRRPSTGSTHDDVTIMPEHWEPIGRMEDDFVLVDIPPNGNETNSILAPFHQTLPARDTKIHFIKRVQNPYLWDLYCKKKSQMKRQNNDELPRELRLFHGTNQEAVAPICRQNFDWRLSGNNVGQLFGRGSYFTKHASFASAYAHPSYPSGHRFMFFAKVLVGRFTKGDSSYRRPPPLNESDPYGQGYDSCVDDVQKPEIFVLFESSQCYPEYLIEYSYVVSTK</sequence>
<evidence type="ECO:0000256" key="1">
    <source>
        <dbReference type="ARBA" id="ARBA00024347"/>
    </source>
</evidence>
<dbReference type="CDD" id="cd01439">
    <property type="entry name" value="TCCD_inducible_PARP_like"/>
    <property type="match status" value="1"/>
</dbReference>
<evidence type="ECO:0000313" key="7">
    <source>
        <dbReference type="RefSeq" id="XP_035659313.1"/>
    </source>
</evidence>
<feature type="domain" description="C3H1-type" evidence="4">
    <location>
        <begin position="368"/>
        <end position="389"/>
    </location>
</feature>
<accession>A0A9J7HH68</accession>
<feature type="domain" description="C3H1-type" evidence="4">
    <location>
        <begin position="196"/>
        <end position="219"/>
    </location>
</feature>
<protein>
    <submittedName>
        <fullName evidence="7">Uncharacterized protein LOC118404351</fullName>
    </submittedName>
</protein>
<reference evidence="7" key="2">
    <citation type="submission" date="2025-08" db="UniProtKB">
        <authorList>
            <consortium name="RefSeq"/>
        </authorList>
    </citation>
    <scope>IDENTIFICATION</scope>
    <source>
        <strain evidence="7">S238N-H82</strain>
        <tissue evidence="7">Testes</tissue>
    </source>
</reference>
<dbReference type="OMA" id="TIMPEHW"/>
<evidence type="ECO:0000256" key="2">
    <source>
        <dbReference type="PROSITE-ProRule" id="PRU00723"/>
    </source>
</evidence>
<name>A0A9J7HH68_BRAFL</name>
<dbReference type="InterPro" id="IPR012317">
    <property type="entry name" value="Poly(ADP-ribose)pol_cat_dom"/>
</dbReference>
<feature type="zinc finger region" description="C3H1-type" evidence="2">
    <location>
        <begin position="368"/>
        <end position="389"/>
    </location>
</feature>
<feature type="compositionally biased region" description="Basic and acidic residues" evidence="3">
    <location>
        <begin position="421"/>
        <end position="430"/>
    </location>
</feature>
<feature type="region of interest" description="Disordered" evidence="3">
    <location>
        <begin position="421"/>
        <end position="441"/>
    </location>
</feature>
<feature type="domain" description="PARP catalytic" evidence="5">
    <location>
        <begin position="444"/>
        <end position="651"/>
    </location>
</feature>
<evidence type="ECO:0000259" key="4">
    <source>
        <dbReference type="PROSITE" id="PS50103"/>
    </source>
</evidence>
<dbReference type="RefSeq" id="XP_035659313.1">
    <property type="nucleotide sequence ID" value="XM_035803420.1"/>
</dbReference>
<feature type="region of interest" description="Disordered" evidence="3">
    <location>
        <begin position="68"/>
        <end position="105"/>
    </location>
</feature>
<dbReference type="PANTHER" id="PTHR45740:SF2">
    <property type="entry name" value="POLY [ADP-RIBOSE] POLYMERASE"/>
    <property type="match status" value="1"/>
</dbReference>
<dbReference type="SMART" id="SM00356">
    <property type="entry name" value="ZnF_C3H1"/>
    <property type="match status" value="2"/>
</dbReference>
<evidence type="ECO:0000259" key="5">
    <source>
        <dbReference type="PROSITE" id="PS51059"/>
    </source>
</evidence>
<dbReference type="GO" id="GO:0003950">
    <property type="term" value="F:NAD+ poly-ADP-ribosyltransferase activity"/>
    <property type="evidence" value="ECO:0000318"/>
    <property type="project" value="GO_Central"/>
</dbReference>
<feature type="region of interest" description="Disordered" evidence="3">
    <location>
        <begin position="1"/>
        <end position="52"/>
    </location>
</feature>
<gene>
    <name evidence="7" type="primary">LOC118404351</name>
</gene>
<dbReference type="InterPro" id="IPR000571">
    <property type="entry name" value="Znf_CCCH"/>
</dbReference>
<feature type="zinc finger region" description="C3H1-type" evidence="2">
    <location>
        <begin position="196"/>
        <end position="219"/>
    </location>
</feature>
<reference evidence="6" key="1">
    <citation type="journal article" date="2020" name="Nat. Ecol. Evol.">
        <title>Deeply conserved synteny resolves early events in vertebrate evolution.</title>
        <authorList>
            <person name="Simakov O."/>
            <person name="Marletaz F."/>
            <person name="Yue J.X."/>
            <person name="O'Connell B."/>
            <person name="Jenkins J."/>
            <person name="Brandt A."/>
            <person name="Calef R."/>
            <person name="Tung C.H."/>
            <person name="Huang T.K."/>
            <person name="Schmutz J."/>
            <person name="Satoh N."/>
            <person name="Yu J.K."/>
            <person name="Putnam N.H."/>
            <person name="Green R.E."/>
            <person name="Rokhsar D.S."/>
        </authorList>
    </citation>
    <scope>NUCLEOTIDE SEQUENCE [LARGE SCALE GENOMIC DNA]</scope>
    <source>
        <strain evidence="6">S238N-H82</strain>
    </source>
</reference>
<proteinExistence type="inferred from homology"/>
<keyword evidence="2" id="KW-0863">Zinc-finger</keyword>
<evidence type="ECO:0000256" key="3">
    <source>
        <dbReference type="SAM" id="MobiDB-lite"/>
    </source>
</evidence>
<feature type="compositionally biased region" description="Pro residues" evidence="3">
    <location>
        <begin position="287"/>
        <end position="296"/>
    </location>
</feature>
<dbReference type="GO" id="GO:0005634">
    <property type="term" value="C:nucleus"/>
    <property type="evidence" value="ECO:0000318"/>
    <property type="project" value="GO_Central"/>
</dbReference>
<dbReference type="Gene3D" id="1.20.120.1350">
    <property type="entry name" value="Pneumovirus matrix protein 2 (M2), zinc-binding domain"/>
    <property type="match status" value="1"/>
</dbReference>
<dbReference type="SUPFAM" id="SSF56399">
    <property type="entry name" value="ADP-ribosylation"/>
    <property type="match status" value="1"/>
</dbReference>
<feature type="compositionally biased region" description="Basic and acidic residues" evidence="3">
    <location>
        <begin position="89"/>
        <end position="105"/>
    </location>
</feature>
<dbReference type="KEGG" id="bfo:118404351"/>
<feature type="compositionally biased region" description="Basic and acidic residues" evidence="3">
    <location>
        <begin position="250"/>
        <end position="262"/>
    </location>
</feature>
<dbReference type="PROSITE" id="PS51059">
    <property type="entry name" value="PARP_CATALYTIC"/>
    <property type="match status" value="1"/>
</dbReference>
<feature type="region of interest" description="Disordered" evidence="3">
    <location>
        <begin position="246"/>
        <end position="331"/>
    </location>
</feature>
<dbReference type="GeneID" id="118404351"/>
<dbReference type="AlphaFoldDB" id="A0A9J7HH68"/>
<keyword evidence="2" id="KW-0479">Metal-binding</keyword>
<evidence type="ECO:0000313" key="6">
    <source>
        <dbReference type="Proteomes" id="UP000001554"/>
    </source>
</evidence>
<dbReference type="GO" id="GO:0008270">
    <property type="term" value="F:zinc ion binding"/>
    <property type="evidence" value="ECO:0007669"/>
    <property type="project" value="UniProtKB-KW"/>
</dbReference>
<feature type="compositionally biased region" description="Acidic residues" evidence="3">
    <location>
        <begin position="77"/>
        <end position="88"/>
    </location>
</feature>